<name>A0ACC1MRZ1_9HYPO</name>
<gene>
    <name evidence="1" type="ORF">NQ176_g8641</name>
</gene>
<evidence type="ECO:0000313" key="1">
    <source>
        <dbReference type="EMBL" id="KAJ2969478.1"/>
    </source>
</evidence>
<sequence length="122" mass="12514">MKAAFISLATLALTAFAAPTILNDNDVVASAVVPVTAATNEKRGAENAGDIIKSLTQGNDKIKEITGSLNKTMSGVQSGDVTKEQGGQQAQDDLQKLLDQLSGILGEVTNQAGIATTKGELS</sequence>
<organism evidence="1 2">
    <name type="scientific">Zarea fungicola</name>
    <dbReference type="NCBI Taxonomy" id="93591"/>
    <lineage>
        <taxon>Eukaryota</taxon>
        <taxon>Fungi</taxon>
        <taxon>Dikarya</taxon>
        <taxon>Ascomycota</taxon>
        <taxon>Pezizomycotina</taxon>
        <taxon>Sordariomycetes</taxon>
        <taxon>Hypocreomycetidae</taxon>
        <taxon>Hypocreales</taxon>
        <taxon>Cordycipitaceae</taxon>
        <taxon>Zarea</taxon>
    </lineage>
</organism>
<accession>A0ACC1MRZ1</accession>
<comment type="caution">
    <text evidence="1">The sequence shown here is derived from an EMBL/GenBank/DDBJ whole genome shotgun (WGS) entry which is preliminary data.</text>
</comment>
<protein>
    <submittedName>
        <fullName evidence="1">Uncharacterized protein</fullName>
    </submittedName>
</protein>
<dbReference type="EMBL" id="JANJQO010001736">
    <property type="protein sequence ID" value="KAJ2969478.1"/>
    <property type="molecule type" value="Genomic_DNA"/>
</dbReference>
<keyword evidence="2" id="KW-1185">Reference proteome</keyword>
<evidence type="ECO:0000313" key="2">
    <source>
        <dbReference type="Proteomes" id="UP001143910"/>
    </source>
</evidence>
<proteinExistence type="predicted"/>
<dbReference type="Proteomes" id="UP001143910">
    <property type="component" value="Unassembled WGS sequence"/>
</dbReference>
<reference evidence="1" key="1">
    <citation type="submission" date="2022-08" db="EMBL/GenBank/DDBJ databases">
        <title>Genome Sequence of Lecanicillium fungicola.</title>
        <authorList>
            <person name="Buettner E."/>
        </authorList>
    </citation>
    <scope>NUCLEOTIDE SEQUENCE</scope>
    <source>
        <strain evidence="1">Babe33</strain>
    </source>
</reference>